<accession>A0A164MF28</accession>
<organism evidence="1 2">
    <name type="scientific">Sistotremastrum niveocremeum HHB9708</name>
    <dbReference type="NCBI Taxonomy" id="1314777"/>
    <lineage>
        <taxon>Eukaryota</taxon>
        <taxon>Fungi</taxon>
        <taxon>Dikarya</taxon>
        <taxon>Basidiomycota</taxon>
        <taxon>Agaricomycotina</taxon>
        <taxon>Agaricomycetes</taxon>
        <taxon>Sistotremastrales</taxon>
        <taxon>Sistotremastraceae</taxon>
        <taxon>Sertulicium</taxon>
        <taxon>Sertulicium niveocremeum</taxon>
    </lineage>
</organism>
<gene>
    <name evidence="1" type="ORF">SISNIDRAFT_471625</name>
</gene>
<name>A0A164MF28_9AGAM</name>
<protein>
    <submittedName>
        <fullName evidence="1">Uncharacterized protein</fullName>
    </submittedName>
</protein>
<evidence type="ECO:0000313" key="2">
    <source>
        <dbReference type="Proteomes" id="UP000076722"/>
    </source>
</evidence>
<dbReference type="EMBL" id="KV419477">
    <property type="protein sequence ID" value="KZS86649.1"/>
    <property type="molecule type" value="Genomic_DNA"/>
</dbReference>
<keyword evidence="2" id="KW-1185">Reference proteome</keyword>
<proteinExistence type="predicted"/>
<evidence type="ECO:0000313" key="1">
    <source>
        <dbReference type="EMBL" id="KZS86649.1"/>
    </source>
</evidence>
<dbReference type="Proteomes" id="UP000076722">
    <property type="component" value="Unassembled WGS sequence"/>
</dbReference>
<reference evidence="1 2" key="1">
    <citation type="journal article" date="2016" name="Mol. Biol. Evol.">
        <title>Comparative Genomics of Early-Diverging Mushroom-Forming Fungi Provides Insights into the Origins of Lignocellulose Decay Capabilities.</title>
        <authorList>
            <person name="Nagy L.G."/>
            <person name="Riley R."/>
            <person name="Tritt A."/>
            <person name="Adam C."/>
            <person name="Daum C."/>
            <person name="Floudas D."/>
            <person name="Sun H."/>
            <person name="Yadav J.S."/>
            <person name="Pangilinan J."/>
            <person name="Larsson K.H."/>
            <person name="Matsuura K."/>
            <person name="Barry K."/>
            <person name="Labutti K."/>
            <person name="Kuo R."/>
            <person name="Ohm R.A."/>
            <person name="Bhattacharya S.S."/>
            <person name="Shirouzu T."/>
            <person name="Yoshinaga Y."/>
            <person name="Martin F.M."/>
            <person name="Grigoriev I.V."/>
            <person name="Hibbett D.S."/>
        </authorList>
    </citation>
    <scope>NUCLEOTIDE SEQUENCE [LARGE SCALE GENOMIC DNA]</scope>
    <source>
        <strain evidence="1 2">HHB9708</strain>
    </source>
</reference>
<dbReference type="AlphaFoldDB" id="A0A164MF28"/>
<sequence length="609" mass="68221">MSEDASDLMWLGLTGVLLHPKPCWSIELSIDQGAGAHYLLFISVELDLFLRRGCKNSNSHPNLTTIKMQVVVGKRPGKESGVSSVLLTQKKIRVTSPEQVWNLNHLRTGTPTFIIEDTSEFRSLTWRMDHGSALPRGHEMELATRDSQGGHGIRRTSPGTSNSATAALAAAFPVIGHVRGVLVLRWQAARWTDFARERRRAMFAEGSYPSYGTSRKIGGMVITIHMRRHGKDVKASFRLFPSEVRGTALVLVASIRRVILWSEDTRQQRTHELRDVDALRRSRSRYVDALSSCFLHAFLAAKDVVYESTLVGIRVFIRGPLKSKKGTTRFAMDETFKLSPAQSLEPDRSGSRQRSKLDVKWTWSFQSDALDLDFSPTLTGPHPSLPCPSKYRKAICNAAVAEESFGPLTSEQGPLSVAGTCLRTATKIHRGNMANLVAILLFLAHMRPKYTAFASMDARHFYFENEMLLRSVTIPRQSSLASNSTFTCESNFRPREQALIKAAKDTSMHIESFRSSFFSPFTISEMDLRLPRSPLYSECCNRTLGCFLLKFVWARLACTSTFVEAAVTKGFTRPDSGLRGKRRLATSQYSDTLPHGLQDDEQARINHEV</sequence>